<protein>
    <submittedName>
        <fullName evidence="3">Polyketide cyclase</fullName>
    </submittedName>
</protein>
<dbReference type="Proteomes" id="UP000249524">
    <property type="component" value="Unassembled WGS sequence"/>
</dbReference>
<dbReference type="InterPro" id="IPR013538">
    <property type="entry name" value="ASHA1/2-like_C"/>
</dbReference>
<dbReference type="Gene3D" id="3.30.530.20">
    <property type="match status" value="1"/>
</dbReference>
<dbReference type="Pfam" id="PF08327">
    <property type="entry name" value="AHSA1"/>
    <property type="match status" value="1"/>
</dbReference>
<reference evidence="3 4" key="1">
    <citation type="submission" date="2018-05" db="EMBL/GenBank/DDBJ databases">
        <authorList>
            <person name="Lanie J.A."/>
            <person name="Ng W.-L."/>
            <person name="Kazmierczak K.M."/>
            <person name="Andrzejewski T.M."/>
            <person name="Davidsen T.M."/>
            <person name="Wayne K.J."/>
            <person name="Tettelin H."/>
            <person name="Glass J.I."/>
            <person name="Rusch D."/>
            <person name="Podicherti R."/>
            <person name="Tsui H.-C.T."/>
            <person name="Winkler M.E."/>
        </authorList>
    </citation>
    <scope>NUCLEOTIDE SEQUENCE [LARGE SCALE GENOMIC DNA]</scope>
    <source>
        <strain evidence="3 4">BUT-10</strain>
    </source>
</reference>
<dbReference type="InterPro" id="IPR023393">
    <property type="entry name" value="START-like_dom_sf"/>
</dbReference>
<dbReference type="AlphaFoldDB" id="A0A328B8Z7"/>
<dbReference type="EMBL" id="QFYS01000008">
    <property type="protein sequence ID" value="RAK63427.1"/>
    <property type="molecule type" value="Genomic_DNA"/>
</dbReference>
<gene>
    <name evidence="3" type="ORF">DJ019_16395</name>
</gene>
<dbReference type="OrthoDB" id="9803476at2"/>
<evidence type="ECO:0000256" key="1">
    <source>
        <dbReference type="ARBA" id="ARBA00006817"/>
    </source>
</evidence>
<dbReference type="SUPFAM" id="SSF55961">
    <property type="entry name" value="Bet v1-like"/>
    <property type="match status" value="1"/>
</dbReference>
<feature type="domain" description="Activator of Hsp90 ATPase homologue 1/2-like C-terminal" evidence="2">
    <location>
        <begin position="10"/>
        <end position="125"/>
    </location>
</feature>
<proteinExistence type="inferred from homology"/>
<comment type="similarity">
    <text evidence="1">Belongs to the AHA1 family.</text>
</comment>
<organism evidence="3 4">
    <name type="scientific">Phenylobacterium kunshanense</name>
    <dbReference type="NCBI Taxonomy" id="1445034"/>
    <lineage>
        <taxon>Bacteria</taxon>
        <taxon>Pseudomonadati</taxon>
        <taxon>Pseudomonadota</taxon>
        <taxon>Alphaproteobacteria</taxon>
        <taxon>Caulobacterales</taxon>
        <taxon>Caulobacteraceae</taxon>
        <taxon>Phenylobacterium</taxon>
    </lineage>
</organism>
<accession>A0A328B8Z7</accession>
<keyword evidence="4" id="KW-1185">Reference proteome</keyword>
<evidence type="ECO:0000313" key="4">
    <source>
        <dbReference type="Proteomes" id="UP000249524"/>
    </source>
</evidence>
<comment type="caution">
    <text evidence="3">The sequence shown here is derived from an EMBL/GenBank/DDBJ whole genome shotgun (WGS) entry which is preliminary data.</text>
</comment>
<sequence length="156" mass="17117">MSAAFERRFDHPAAEVWRALTDPALLPQWLAPGEIELRLGGKVKLDFKDSGIAIDSTVTSFVEGRLLEYAWGGSGDPPRPVRWILEPDGDGCRLTLRITVPADEDVGRSAAGWEAHLEMLAATLEGVSIHFPFELFKAARDTYRARLAAADFAPQA</sequence>
<dbReference type="CDD" id="cd08899">
    <property type="entry name" value="SRPBCC_CalC_Aha1-like_6"/>
    <property type="match status" value="1"/>
</dbReference>
<name>A0A328B8Z7_9CAUL</name>
<evidence type="ECO:0000259" key="2">
    <source>
        <dbReference type="Pfam" id="PF08327"/>
    </source>
</evidence>
<evidence type="ECO:0000313" key="3">
    <source>
        <dbReference type="EMBL" id="RAK63427.1"/>
    </source>
</evidence>